<keyword evidence="2" id="KW-0813">Transport</keyword>
<dbReference type="Gene3D" id="3.40.50.300">
    <property type="entry name" value="P-loop containing nucleotide triphosphate hydrolases"/>
    <property type="match status" value="1"/>
</dbReference>
<dbReference type="InterPro" id="IPR003439">
    <property type="entry name" value="ABC_transporter-like_ATP-bd"/>
</dbReference>
<organism evidence="7 8">
    <name type="scientific">Agromyces allii</name>
    <dbReference type="NCBI Taxonomy" id="393607"/>
    <lineage>
        <taxon>Bacteria</taxon>
        <taxon>Bacillati</taxon>
        <taxon>Actinomycetota</taxon>
        <taxon>Actinomycetes</taxon>
        <taxon>Micrococcales</taxon>
        <taxon>Microbacteriaceae</taxon>
        <taxon>Agromyces</taxon>
    </lineage>
</organism>
<keyword evidence="3" id="KW-0547">Nucleotide-binding</keyword>
<dbReference type="RefSeq" id="WP_170298572.1">
    <property type="nucleotide sequence ID" value="NZ_BAAAMK010000004.1"/>
</dbReference>
<evidence type="ECO:0000256" key="3">
    <source>
        <dbReference type="ARBA" id="ARBA00022741"/>
    </source>
</evidence>
<reference evidence="8" key="1">
    <citation type="journal article" date="2019" name="Int. J. Syst. Evol. Microbiol.">
        <title>The Global Catalogue of Microorganisms (GCM) 10K type strain sequencing project: providing services to taxonomists for standard genome sequencing and annotation.</title>
        <authorList>
            <consortium name="The Broad Institute Genomics Platform"/>
            <consortium name="The Broad Institute Genome Sequencing Center for Infectious Disease"/>
            <person name="Wu L."/>
            <person name="Ma J."/>
        </authorList>
    </citation>
    <scope>NUCLEOTIDE SEQUENCE [LARGE SCALE GENOMIC DNA]</scope>
    <source>
        <strain evidence="8">JCM 13584</strain>
    </source>
</reference>
<sequence>MNSGIPIEISGLSKHFGSVTAVEDLSFTVQPGRVTGFLGPNGAGKTTTLRVLLGLVKASSGTATFGGTPYHALKRPLETVGAALDASFHPGRTARNHLKVTATAAGIPSSRVPIVLEQVGLTEFADRRVGGYSLGMRQRLALAFTLLGDPSVFVLDEPINGLDPEGIKWIRMFLQRLAQDGRTVLVSSHLLSEVQQSVDDVVIISRGRLAKTGTLSSLELESAPRTIADSPDRPRLSAALTQAGLEFTEGRNGFIVAEPDPGLVGHAAFVGGVELKSLYRLKSGLEESFLALVSGEVAAPSVTNGSDDDGADAAADVPDHDEPAIGDEPSDAASARSEAGGAGGAADAPAEPDTPDEPGAADGAKG</sequence>
<feature type="region of interest" description="Disordered" evidence="5">
    <location>
        <begin position="301"/>
        <end position="366"/>
    </location>
</feature>
<evidence type="ECO:0000259" key="6">
    <source>
        <dbReference type="PROSITE" id="PS50893"/>
    </source>
</evidence>
<dbReference type="EMBL" id="BAAAMK010000004">
    <property type="protein sequence ID" value="GAA1956320.1"/>
    <property type="molecule type" value="Genomic_DNA"/>
</dbReference>
<dbReference type="PROSITE" id="PS50893">
    <property type="entry name" value="ABC_TRANSPORTER_2"/>
    <property type="match status" value="1"/>
</dbReference>
<comment type="caution">
    <text evidence="7">The sequence shown here is derived from an EMBL/GenBank/DDBJ whole genome shotgun (WGS) entry which is preliminary data.</text>
</comment>
<evidence type="ECO:0000256" key="1">
    <source>
        <dbReference type="ARBA" id="ARBA00005417"/>
    </source>
</evidence>
<evidence type="ECO:0000256" key="5">
    <source>
        <dbReference type="SAM" id="MobiDB-lite"/>
    </source>
</evidence>
<gene>
    <name evidence="7" type="ORF">GCM10009717_23010</name>
</gene>
<evidence type="ECO:0000256" key="4">
    <source>
        <dbReference type="ARBA" id="ARBA00022840"/>
    </source>
</evidence>
<evidence type="ECO:0000313" key="7">
    <source>
        <dbReference type="EMBL" id="GAA1956320.1"/>
    </source>
</evidence>
<evidence type="ECO:0000313" key="8">
    <source>
        <dbReference type="Proteomes" id="UP001499954"/>
    </source>
</evidence>
<dbReference type="PANTHER" id="PTHR43335">
    <property type="entry name" value="ABC TRANSPORTER, ATP-BINDING PROTEIN"/>
    <property type="match status" value="1"/>
</dbReference>
<keyword evidence="8" id="KW-1185">Reference proteome</keyword>
<feature type="domain" description="ABC transporter" evidence="6">
    <location>
        <begin position="7"/>
        <end position="231"/>
    </location>
</feature>
<dbReference type="Pfam" id="PF00005">
    <property type="entry name" value="ABC_tran"/>
    <property type="match status" value="1"/>
</dbReference>
<dbReference type="GO" id="GO:0005524">
    <property type="term" value="F:ATP binding"/>
    <property type="evidence" value="ECO:0007669"/>
    <property type="project" value="UniProtKB-KW"/>
</dbReference>
<keyword evidence="4 7" id="KW-0067">ATP-binding</keyword>
<evidence type="ECO:0000256" key="2">
    <source>
        <dbReference type="ARBA" id="ARBA00022448"/>
    </source>
</evidence>
<dbReference type="InterPro" id="IPR003593">
    <property type="entry name" value="AAA+_ATPase"/>
</dbReference>
<dbReference type="InterPro" id="IPR027417">
    <property type="entry name" value="P-loop_NTPase"/>
</dbReference>
<feature type="compositionally biased region" description="Low complexity" evidence="5">
    <location>
        <begin position="331"/>
        <end position="366"/>
    </location>
</feature>
<protein>
    <submittedName>
        <fullName evidence="7">ATP-binding cassette domain-containing protein</fullName>
    </submittedName>
</protein>
<dbReference type="SUPFAM" id="SSF52540">
    <property type="entry name" value="P-loop containing nucleoside triphosphate hydrolases"/>
    <property type="match status" value="1"/>
</dbReference>
<accession>A0ABP5C414</accession>
<comment type="similarity">
    <text evidence="1">Belongs to the ABC transporter superfamily.</text>
</comment>
<dbReference type="PANTHER" id="PTHR43335:SF4">
    <property type="entry name" value="ABC TRANSPORTER, ATP-BINDING PROTEIN"/>
    <property type="match status" value="1"/>
</dbReference>
<dbReference type="SMART" id="SM00382">
    <property type="entry name" value="AAA"/>
    <property type="match status" value="1"/>
</dbReference>
<name>A0ABP5C414_9MICO</name>
<proteinExistence type="inferred from homology"/>
<dbReference type="Proteomes" id="UP001499954">
    <property type="component" value="Unassembled WGS sequence"/>
</dbReference>